<evidence type="ECO:0000256" key="2">
    <source>
        <dbReference type="ARBA" id="ARBA00002923"/>
    </source>
</evidence>
<dbReference type="Gene3D" id="3.30.1700.10">
    <property type="entry name" value="lpxc deacetylase, domain 2"/>
    <property type="match status" value="1"/>
</dbReference>
<feature type="binding site" evidence="12">
    <location>
        <position position="101"/>
    </location>
    <ligand>
        <name>Zn(2+)</name>
        <dbReference type="ChEBI" id="CHEBI:29105"/>
    </ligand>
</feature>
<comment type="pathway">
    <text evidence="3 12">Glycolipid biosynthesis; lipid IV(A) biosynthesis; lipid IV(A) from (3R)-3-hydroxytetradecanoyl-[acyl-carrier-protein] and UDP-N-acetyl-alpha-D-glucosamine: step 2/6.</text>
</comment>
<dbReference type="UniPathway" id="UPA00359">
    <property type="reaction ID" value="UER00478"/>
</dbReference>
<dbReference type="GO" id="GO:0046872">
    <property type="term" value="F:metal ion binding"/>
    <property type="evidence" value="ECO:0007669"/>
    <property type="project" value="UniProtKB-KW"/>
</dbReference>
<keyword evidence="6 12" id="KW-0441">Lipid A biosynthesis</keyword>
<dbReference type="SUPFAM" id="SSF54211">
    <property type="entry name" value="Ribosomal protein S5 domain 2-like"/>
    <property type="match status" value="2"/>
</dbReference>
<evidence type="ECO:0000256" key="9">
    <source>
        <dbReference type="ARBA" id="ARBA00022833"/>
    </source>
</evidence>
<evidence type="ECO:0000256" key="11">
    <source>
        <dbReference type="ARBA" id="ARBA00024535"/>
    </source>
</evidence>
<keyword evidence="7 12" id="KW-0479">Metal-binding</keyword>
<comment type="similarity">
    <text evidence="12">Belongs to the LpxC family.</text>
</comment>
<evidence type="ECO:0000256" key="8">
    <source>
        <dbReference type="ARBA" id="ARBA00022801"/>
    </source>
</evidence>
<dbReference type="AlphaFoldDB" id="A0A371Z2B1"/>
<evidence type="ECO:0000256" key="4">
    <source>
        <dbReference type="ARBA" id="ARBA00012745"/>
    </source>
</evidence>
<evidence type="ECO:0000256" key="12">
    <source>
        <dbReference type="HAMAP-Rule" id="MF_00388"/>
    </source>
</evidence>
<evidence type="ECO:0000256" key="7">
    <source>
        <dbReference type="ARBA" id="ARBA00022723"/>
    </source>
</evidence>
<comment type="catalytic activity">
    <reaction evidence="11 12">
        <text>a UDP-3-O-[(3R)-3-hydroxyacyl]-N-acetyl-alpha-D-glucosamine + H2O = a UDP-3-O-[(3R)-3-hydroxyacyl]-alpha-D-glucosamine + acetate</text>
        <dbReference type="Rhea" id="RHEA:67816"/>
        <dbReference type="ChEBI" id="CHEBI:15377"/>
        <dbReference type="ChEBI" id="CHEBI:30089"/>
        <dbReference type="ChEBI" id="CHEBI:137740"/>
        <dbReference type="ChEBI" id="CHEBI:173225"/>
        <dbReference type="EC" id="3.5.1.108"/>
    </reaction>
</comment>
<gene>
    <name evidence="12" type="primary">lpxC</name>
    <name evidence="13" type="ORF">DY926_04820</name>
</gene>
<dbReference type="InterPro" id="IPR004463">
    <property type="entry name" value="UDP-acyl_GlcNac_deAcase"/>
</dbReference>
<dbReference type="GO" id="GO:0009245">
    <property type="term" value="P:lipid A biosynthetic process"/>
    <property type="evidence" value="ECO:0007669"/>
    <property type="project" value="UniProtKB-UniRule"/>
</dbReference>
<dbReference type="GO" id="GO:0016020">
    <property type="term" value="C:membrane"/>
    <property type="evidence" value="ECO:0007669"/>
    <property type="project" value="GOC"/>
</dbReference>
<dbReference type="Gene3D" id="3.30.230.20">
    <property type="entry name" value="lpxc deacetylase, domain 1"/>
    <property type="match status" value="1"/>
</dbReference>
<accession>A0A371Z2B1</accession>
<dbReference type="InterPro" id="IPR015870">
    <property type="entry name" value="UDP-acyl_N-AcGlcN_deAcase_N"/>
</dbReference>
<keyword evidence="5 12" id="KW-0444">Lipid biosynthesis</keyword>
<evidence type="ECO:0000256" key="1">
    <source>
        <dbReference type="ARBA" id="ARBA00001947"/>
    </source>
</evidence>
<dbReference type="RefSeq" id="WP_116702329.1">
    <property type="nucleotide sequence ID" value="NZ_QUWV01000039.1"/>
</dbReference>
<feature type="active site" description="Proton donor" evidence="12">
    <location>
        <position position="287"/>
    </location>
</feature>
<evidence type="ECO:0000313" key="14">
    <source>
        <dbReference type="Proteomes" id="UP000262371"/>
    </source>
</evidence>
<keyword evidence="9 12" id="KW-0862">Zinc</keyword>
<reference evidence="13 14" key="1">
    <citation type="submission" date="2018-08" db="EMBL/GenBank/DDBJ databases">
        <title>Komagataeibacter sp. AV 382.</title>
        <authorList>
            <person name="Skraban J."/>
            <person name="Trcek J."/>
        </authorList>
    </citation>
    <scope>NUCLEOTIDE SEQUENCE [LARGE SCALE GENOMIC DNA]</scope>
    <source>
        <strain evidence="13 14">AV 382</strain>
    </source>
</reference>
<dbReference type="GO" id="GO:0103117">
    <property type="term" value="F:UDP-3-O-acyl-N-acetylglucosamine deacetylase activity"/>
    <property type="evidence" value="ECO:0007669"/>
    <property type="project" value="UniProtKB-UniRule"/>
</dbReference>
<feature type="binding site" evidence="12">
    <location>
        <position position="264"/>
    </location>
    <ligand>
        <name>Zn(2+)</name>
        <dbReference type="ChEBI" id="CHEBI:29105"/>
    </ligand>
</feature>
<dbReference type="EC" id="3.5.1.108" evidence="4 12"/>
<evidence type="ECO:0000256" key="10">
    <source>
        <dbReference type="ARBA" id="ARBA00023098"/>
    </source>
</evidence>
<feature type="binding site" evidence="12">
    <location>
        <position position="260"/>
    </location>
    <ligand>
        <name>Zn(2+)</name>
        <dbReference type="ChEBI" id="CHEBI:29105"/>
    </ligand>
</feature>
<organism evidence="13 14">
    <name type="scientific">Komagataeibacter melaceti</name>
    <dbReference type="NCBI Taxonomy" id="2766577"/>
    <lineage>
        <taxon>Bacteria</taxon>
        <taxon>Pseudomonadati</taxon>
        <taxon>Pseudomonadota</taxon>
        <taxon>Alphaproteobacteria</taxon>
        <taxon>Acetobacterales</taxon>
        <taxon>Acetobacteraceae</taxon>
        <taxon>Komagataeibacter</taxon>
    </lineage>
</organism>
<evidence type="ECO:0000256" key="5">
    <source>
        <dbReference type="ARBA" id="ARBA00022516"/>
    </source>
</evidence>
<evidence type="ECO:0000313" key="13">
    <source>
        <dbReference type="EMBL" id="RFD20622.1"/>
    </source>
</evidence>
<evidence type="ECO:0000256" key="6">
    <source>
        <dbReference type="ARBA" id="ARBA00022556"/>
    </source>
</evidence>
<keyword evidence="8 12" id="KW-0378">Hydrolase</keyword>
<dbReference type="HAMAP" id="MF_00388">
    <property type="entry name" value="LpxC"/>
    <property type="match status" value="1"/>
</dbReference>
<comment type="caution">
    <text evidence="13">The sequence shown here is derived from an EMBL/GenBank/DDBJ whole genome shotgun (WGS) entry which is preliminary data.</text>
</comment>
<dbReference type="EMBL" id="QUWV01000039">
    <property type="protein sequence ID" value="RFD20622.1"/>
    <property type="molecule type" value="Genomic_DNA"/>
</dbReference>
<comment type="function">
    <text evidence="2 12">Catalyzes the hydrolysis of UDP-3-O-myristoyl-N-acetylglucosamine to form UDP-3-O-myristoylglucosamine and acetate, the committed step in lipid A biosynthesis.</text>
</comment>
<keyword evidence="14" id="KW-1185">Reference proteome</keyword>
<name>A0A371Z2B1_9PROT</name>
<keyword evidence="10 12" id="KW-0443">Lipid metabolism</keyword>
<comment type="cofactor">
    <cofactor evidence="1 12">
        <name>Zn(2+)</name>
        <dbReference type="ChEBI" id="CHEBI:29105"/>
    </cofactor>
</comment>
<dbReference type="NCBIfam" id="TIGR00325">
    <property type="entry name" value="lpxC"/>
    <property type="match status" value="1"/>
</dbReference>
<evidence type="ECO:0000256" key="3">
    <source>
        <dbReference type="ARBA" id="ARBA00005002"/>
    </source>
</evidence>
<dbReference type="InterPro" id="IPR020568">
    <property type="entry name" value="Ribosomal_Su5_D2-typ_SF"/>
</dbReference>
<dbReference type="InterPro" id="IPR011334">
    <property type="entry name" value="UDP-acyl_GlcNac_deAcase_C"/>
</dbReference>
<dbReference type="Proteomes" id="UP000262371">
    <property type="component" value="Unassembled WGS sequence"/>
</dbReference>
<dbReference type="PANTHER" id="PTHR33694:SF1">
    <property type="entry name" value="UDP-3-O-ACYL-N-ACETYLGLUCOSAMINE DEACETYLASE 1, MITOCHONDRIAL-RELATED"/>
    <property type="match status" value="1"/>
</dbReference>
<sequence>MDGMLPQTGAPFMPQSRHAGQMQHTLRQPISSVGTGLHTGARITLRLSPAPENTGIVFRRDDSDLPPLPARYDTVVDTRLSTVLAHDPQAGAAGRIATVEHLMAALAGCGIDNVFIDVSGPEIPVFDGSAAEFVFLIECAGITAQAAARREIYINRTVRVEDGDAYAELSPTLEPGLLIDISIDFPAAAIGQQRYAARLESSCFHQHLSTARTFVLQPEIEHLHSIGLAQGGSLDNAIVVNGDQVLNPTGLRHPEEFVRHKVLDAIGDLHLAGGAINGCFRGHKSGHTLNNRLLRKLFSDQANWSTTPSTPPARQPQIKAA</sequence>
<dbReference type="Pfam" id="PF03331">
    <property type="entry name" value="LpxC"/>
    <property type="match status" value="1"/>
</dbReference>
<proteinExistence type="inferred from homology"/>
<dbReference type="PANTHER" id="PTHR33694">
    <property type="entry name" value="UDP-3-O-ACYL-N-ACETYLGLUCOSAMINE DEACETYLASE 1, MITOCHONDRIAL-RELATED"/>
    <property type="match status" value="1"/>
</dbReference>
<protein>
    <recommendedName>
        <fullName evidence="4 12">UDP-3-O-acyl-N-acetylglucosamine deacetylase</fullName>
        <shortName evidence="12">UDP-3-O-acyl-GlcNAc deacetylase</shortName>
        <ecNumber evidence="4 12">3.5.1.108</ecNumber>
    </recommendedName>
    <alternativeName>
        <fullName evidence="12">UDP-3-O-[R-3-hydroxymyristoyl]-N-acetylglucosamine deacetylase</fullName>
    </alternativeName>
</protein>
<dbReference type="OrthoDB" id="9802746at2"/>